<evidence type="ECO:0000313" key="4">
    <source>
        <dbReference type="Proteomes" id="UP000068210"/>
    </source>
</evidence>
<name>A0A0C4WPK3_9GAMM</name>
<keyword evidence="4" id="KW-1185">Reference proteome</keyword>
<gene>
    <name evidence="3" type="ORF">Achr_31350</name>
</gene>
<feature type="transmembrane region" description="Helical" evidence="1">
    <location>
        <begin position="12"/>
        <end position="33"/>
    </location>
</feature>
<keyword evidence="1" id="KW-0812">Transmembrane</keyword>
<organism evidence="3 4">
    <name type="scientific">Azotobacter chroococcum NCIMB 8003</name>
    <dbReference type="NCBI Taxonomy" id="1328314"/>
    <lineage>
        <taxon>Bacteria</taxon>
        <taxon>Pseudomonadati</taxon>
        <taxon>Pseudomonadota</taxon>
        <taxon>Gammaproteobacteria</taxon>
        <taxon>Pseudomonadales</taxon>
        <taxon>Pseudomonadaceae</taxon>
        <taxon>Azotobacter</taxon>
    </lineage>
</organism>
<dbReference type="RefSeq" id="WP_039805759.1">
    <property type="nucleotide sequence ID" value="NZ_CP010415.1"/>
</dbReference>
<accession>A0A0C4WPK3</accession>
<evidence type="ECO:0000259" key="2">
    <source>
        <dbReference type="Pfam" id="PF07331"/>
    </source>
</evidence>
<dbReference type="KEGG" id="acx:Achr_31350"/>
<evidence type="ECO:0000313" key="3">
    <source>
        <dbReference type="EMBL" id="AJE22544.1"/>
    </source>
</evidence>
<evidence type="ECO:0000256" key="1">
    <source>
        <dbReference type="SAM" id="Phobius"/>
    </source>
</evidence>
<protein>
    <submittedName>
        <fullName evidence="3">Tripartite tricarboxylate transporter TctB family</fullName>
    </submittedName>
</protein>
<reference evidence="3 4" key="1">
    <citation type="journal article" date="2015" name="PLoS ONE">
        <title>Azotobacter Genomes: The Genome of Azotobacter chroococcum NCIMB 8003 (ATCC 4412).</title>
        <authorList>
            <person name="Robson R.L."/>
            <person name="Jones R."/>
            <person name="Robson R.M."/>
            <person name="Schwartz A."/>
            <person name="Richardson T.H."/>
        </authorList>
    </citation>
    <scope>NUCLEOTIDE SEQUENCE [LARGE SCALE GENOMIC DNA]</scope>
    <source>
        <strain evidence="3 4">NCIMB 8003</strain>
    </source>
</reference>
<feature type="transmembrane region" description="Helical" evidence="1">
    <location>
        <begin position="45"/>
        <end position="66"/>
    </location>
</feature>
<dbReference type="HOGENOM" id="CLU_110735_0_1_6"/>
<feature type="transmembrane region" description="Helical" evidence="1">
    <location>
        <begin position="91"/>
        <end position="122"/>
    </location>
</feature>
<sequence length="164" mass="16933">MTRPRKIWPAHLAVGASLIFMSAVLAFGASRFPVEKGFTILGAHVYPYAVAVFLGIVGVLTSLQAVTGGSRNPADDSGRVTKALPGGKTGAAWVTAGLAICALLITHIGFVLAAALLFACSAHGFGSRRPARDLAIGIALALPVYWLFSIGLGVALPPLVNAWI</sequence>
<feature type="domain" description="DUF1468" evidence="2">
    <location>
        <begin position="13"/>
        <end position="157"/>
    </location>
</feature>
<feature type="transmembrane region" description="Helical" evidence="1">
    <location>
        <begin position="134"/>
        <end position="156"/>
    </location>
</feature>
<dbReference type="AlphaFoldDB" id="A0A0C4WPK3"/>
<dbReference type="Pfam" id="PF07331">
    <property type="entry name" value="TctB"/>
    <property type="match status" value="1"/>
</dbReference>
<dbReference type="EMBL" id="CP010415">
    <property type="protein sequence ID" value="AJE22544.1"/>
    <property type="molecule type" value="Genomic_DNA"/>
</dbReference>
<dbReference type="STRING" id="1328314.Achr_31350"/>
<keyword evidence="1" id="KW-0472">Membrane</keyword>
<keyword evidence="1" id="KW-1133">Transmembrane helix</keyword>
<dbReference type="Proteomes" id="UP000068210">
    <property type="component" value="Chromosome"/>
</dbReference>
<dbReference type="InterPro" id="IPR009936">
    <property type="entry name" value="DUF1468"/>
</dbReference>
<proteinExistence type="predicted"/>